<dbReference type="GO" id="GO:0008381">
    <property type="term" value="F:mechanosensitive monoatomic ion channel activity"/>
    <property type="evidence" value="ECO:0007669"/>
    <property type="project" value="InterPro"/>
</dbReference>
<feature type="domain" description="Mechanosensitive ion channel MscS" evidence="9">
    <location>
        <begin position="133"/>
        <end position="196"/>
    </location>
</feature>
<evidence type="ECO:0000256" key="7">
    <source>
        <dbReference type="SAM" id="MobiDB-lite"/>
    </source>
</evidence>
<evidence type="ECO:0000313" key="12">
    <source>
        <dbReference type="EMBL" id="SIQ08692.1"/>
    </source>
</evidence>
<dbReference type="InterPro" id="IPR006685">
    <property type="entry name" value="MscS_channel_2nd"/>
</dbReference>
<dbReference type="STRING" id="159291.SAMN05920897_103165"/>
<feature type="transmembrane region" description="Helical" evidence="8">
    <location>
        <begin position="112"/>
        <end position="130"/>
    </location>
</feature>
<feature type="domain" description="Mechanosensitive ion channel transmembrane helices 2/3" evidence="11">
    <location>
        <begin position="91"/>
        <end position="131"/>
    </location>
</feature>
<dbReference type="Gene3D" id="3.30.70.100">
    <property type="match status" value="1"/>
</dbReference>
<keyword evidence="5 8" id="KW-1133">Transmembrane helix</keyword>
<dbReference type="Gene3D" id="1.10.287.1260">
    <property type="match status" value="1"/>
</dbReference>
<dbReference type="AlphaFoldDB" id="A0A1N6PWM2"/>
<dbReference type="GO" id="GO:0005886">
    <property type="term" value="C:plasma membrane"/>
    <property type="evidence" value="ECO:0007669"/>
    <property type="project" value="UniProtKB-SubCell"/>
</dbReference>
<evidence type="ECO:0000256" key="2">
    <source>
        <dbReference type="ARBA" id="ARBA00008017"/>
    </source>
</evidence>
<dbReference type="InterPro" id="IPR011014">
    <property type="entry name" value="MscS_channel_TM-2"/>
</dbReference>
<feature type="domain" description="Mechanosensitive ion channel MscS C-terminal" evidence="10">
    <location>
        <begin position="203"/>
        <end position="290"/>
    </location>
</feature>
<evidence type="ECO:0000256" key="1">
    <source>
        <dbReference type="ARBA" id="ARBA00004651"/>
    </source>
</evidence>
<dbReference type="PANTHER" id="PTHR30460">
    <property type="entry name" value="MODERATE CONDUCTANCE MECHANOSENSITIVE CHANNEL YBIO"/>
    <property type="match status" value="1"/>
</dbReference>
<sequence length="332" mass="36973">MPFEGEMLMIQLWLTSDFWHEAGRNLFSWALGVLPGILFILLMALVVSRFLEKAVKYTSRFMAASINQGRVLDEGEVEKRLKTLTTILSTGIRLLLWLVVSMMILRRLGIDVAPLMAGAGILGLAVGFGAQELVRDFIAGFFILMENQIRLGDVALINGTGGLVEHVGLRTVVLRDNTGTVHVFQNGKINTISNMTKDWSAQVFDIGVAYKEDTDHVVSVMRRVAADLRKDEVLGPDILEDMEVMGVDAFAESAVVIKARIKTRPIRQWAVGREYRRRLKYAFDREGIEIPFPHRTVFLGEGQPSQLPGPFPESSSELSSREEADGRGRGGR</sequence>
<evidence type="ECO:0000256" key="8">
    <source>
        <dbReference type="SAM" id="Phobius"/>
    </source>
</evidence>
<dbReference type="SUPFAM" id="SSF50182">
    <property type="entry name" value="Sm-like ribonucleoproteins"/>
    <property type="match status" value="1"/>
</dbReference>
<keyword evidence="4 8" id="KW-0812">Transmembrane</keyword>
<dbReference type="InterPro" id="IPR045276">
    <property type="entry name" value="YbiO_bact"/>
</dbReference>
<evidence type="ECO:0000259" key="10">
    <source>
        <dbReference type="Pfam" id="PF21082"/>
    </source>
</evidence>
<evidence type="ECO:0000256" key="5">
    <source>
        <dbReference type="ARBA" id="ARBA00022989"/>
    </source>
</evidence>
<keyword evidence="6 8" id="KW-0472">Membrane</keyword>
<dbReference type="Gene3D" id="2.30.30.60">
    <property type="match status" value="1"/>
</dbReference>
<feature type="transmembrane region" description="Helical" evidence="8">
    <location>
        <begin position="26"/>
        <end position="51"/>
    </location>
</feature>
<comment type="similarity">
    <text evidence="2">Belongs to the MscS (TC 1.A.23) family.</text>
</comment>
<dbReference type="Pfam" id="PF21088">
    <property type="entry name" value="MS_channel_1st"/>
    <property type="match status" value="1"/>
</dbReference>
<dbReference type="Proteomes" id="UP000186400">
    <property type="component" value="Unassembled WGS sequence"/>
</dbReference>
<evidence type="ECO:0000256" key="4">
    <source>
        <dbReference type="ARBA" id="ARBA00022692"/>
    </source>
</evidence>
<evidence type="ECO:0000259" key="9">
    <source>
        <dbReference type="Pfam" id="PF00924"/>
    </source>
</evidence>
<dbReference type="InterPro" id="IPR010920">
    <property type="entry name" value="LSM_dom_sf"/>
</dbReference>
<feature type="compositionally biased region" description="Basic and acidic residues" evidence="7">
    <location>
        <begin position="319"/>
        <end position="332"/>
    </location>
</feature>
<keyword evidence="3" id="KW-1003">Cell membrane</keyword>
<evidence type="ECO:0000256" key="3">
    <source>
        <dbReference type="ARBA" id="ARBA00022475"/>
    </source>
</evidence>
<accession>A0A1N6PWM2</accession>
<evidence type="ECO:0000313" key="13">
    <source>
        <dbReference type="Proteomes" id="UP000186400"/>
    </source>
</evidence>
<evidence type="ECO:0000256" key="6">
    <source>
        <dbReference type="ARBA" id="ARBA00023136"/>
    </source>
</evidence>
<proteinExistence type="inferred from homology"/>
<comment type="subcellular location">
    <subcellularLocation>
        <location evidence="1">Cell membrane</location>
        <topology evidence="1">Multi-pass membrane protein</topology>
    </subcellularLocation>
</comment>
<dbReference type="SUPFAM" id="SSF82689">
    <property type="entry name" value="Mechanosensitive channel protein MscS (YggB), C-terminal domain"/>
    <property type="match status" value="1"/>
</dbReference>
<name>A0A1N6PWM2_9SPIO</name>
<dbReference type="InterPro" id="IPR049278">
    <property type="entry name" value="MS_channel_C"/>
</dbReference>
<dbReference type="EMBL" id="FTMS01000003">
    <property type="protein sequence ID" value="SIQ08692.1"/>
    <property type="molecule type" value="Genomic_DNA"/>
</dbReference>
<dbReference type="InterPro" id="IPR023408">
    <property type="entry name" value="MscS_beta-dom_sf"/>
</dbReference>
<gene>
    <name evidence="12" type="ORF">SAMN05920897_103165</name>
</gene>
<dbReference type="InterPro" id="IPR049142">
    <property type="entry name" value="MS_channel_1st"/>
</dbReference>
<keyword evidence="13" id="KW-1185">Reference proteome</keyword>
<dbReference type="Pfam" id="PF00924">
    <property type="entry name" value="MS_channel_2nd"/>
    <property type="match status" value="1"/>
</dbReference>
<evidence type="ECO:0000259" key="11">
    <source>
        <dbReference type="Pfam" id="PF21088"/>
    </source>
</evidence>
<protein>
    <submittedName>
        <fullName evidence="12">Small conductance mechanosensitive channel</fullName>
    </submittedName>
</protein>
<dbReference type="PANTHER" id="PTHR30460:SF0">
    <property type="entry name" value="MODERATE CONDUCTANCE MECHANOSENSITIVE CHANNEL YBIO"/>
    <property type="match status" value="1"/>
</dbReference>
<organism evidence="12 13">
    <name type="scientific">Alkalispirochaeta americana</name>
    <dbReference type="NCBI Taxonomy" id="159291"/>
    <lineage>
        <taxon>Bacteria</taxon>
        <taxon>Pseudomonadati</taxon>
        <taxon>Spirochaetota</taxon>
        <taxon>Spirochaetia</taxon>
        <taxon>Spirochaetales</taxon>
        <taxon>Spirochaetaceae</taxon>
        <taxon>Alkalispirochaeta</taxon>
    </lineage>
</organism>
<dbReference type="InterPro" id="IPR011066">
    <property type="entry name" value="MscS_channel_C_sf"/>
</dbReference>
<reference evidence="12 13" key="1">
    <citation type="submission" date="2017-01" db="EMBL/GenBank/DDBJ databases">
        <authorList>
            <person name="Mah S.A."/>
            <person name="Swanson W.J."/>
            <person name="Moy G.W."/>
            <person name="Vacquier V.D."/>
        </authorList>
    </citation>
    <scope>NUCLEOTIDE SEQUENCE [LARGE SCALE GENOMIC DNA]</scope>
    <source>
        <strain evidence="12 13">ASpG1</strain>
    </source>
</reference>
<dbReference type="SUPFAM" id="SSF82861">
    <property type="entry name" value="Mechanosensitive channel protein MscS (YggB), transmembrane region"/>
    <property type="match status" value="1"/>
</dbReference>
<feature type="region of interest" description="Disordered" evidence="7">
    <location>
        <begin position="299"/>
        <end position="332"/>
    </location>
</feature>
<dbReference type="Pfam" id="PF21082">
    <property type="entry name" value="MS_channel_3rd"/>
    <property type="match status" value="1"/>
</dbReference>